<reference evidence="10" key="1">
    <citation type="submission" date="2021-02" db="EMBL/GenBank/DDBJ databases">
        <authorList>
            <person name="Nowell W R."/>
        </authorList>
    </citation>
    <scope>NUCLEOTIDE SEQUENCE</scope>
</reference>
<dbReference type="InterPro" id="IPR036639">
    <property type="entry name" value="Cyt_c_oxidase_su4_sf"/>
</dbReference>
<evidence type="ECO:0000256" key="7">
    <source>
        <dbReference type="ARBA" id="ARBA00023002"/>
    </source>
</evidence>
<keyword evidence="6" id="KW-1133">Transmembrane helix</keyword>
<evidence type="ECO:0008006" key="12">
    <source>
        <dbReference type="Google" id="ProtNLM"/>
    </source>
</evidence>
<evidence type="ECO:0000256" key="2">
    <source>
        <dbReference type="ARBA" id="ARBA00008135"/>
    </source>
</evidence>
<keyword evidence="4" id="KW-0999">Mitochondrion inner membrane</keyword>
<evidence type="ECO:0000313" key="11">
    <source>
        <dbReference type="Proteomes" id="UP000676336"/>
    </source>
</evidence>
<dbReference type="SUPFAM" id="SSF81406">
    <property type="entry name" value="Mitochondrial cytochrome c oxidase subunit IV"/>
    <property type="match status" value="1"/>
</dbReference>
<dbReference type="Pfam" id="PF02936">
    <property type="entry name" value="COX4"/>
    <property type="match status" value="1"/>
</dbReference>
<keyword evidence="3" id="KW-0812">Transmembrane</keyword>
<comment type="subcellular location">
    <subcellularLocation>
        <location evidence="1">Mitochondrion inner membrane</location>
        <topology evidence="1">Single-pass membrane protein</topology>
    </subcellularLocation>
</comment>
<organism evidence="10 11">
    <name type="scientific">Rotaria magnacalcarata</name>
    <dbReference type="NCBI Taxonomy" id="392030"/>
    <lineage>
        <taxon>Eukaryota</taxon>
        <taxon>Metazoa</taxon>
        <taxon>Spiralia</taxon>
        <taxon>Gnathifera</taxon>
        <taxon>Rotifera</taxon>
        <taxon>Eurotatoria</taxon>
        <taxon>Bdelloidea</taxon>
        <taxon>Philodinida</taxon>
        <taxon>Philodinidae</taxon>
        <taxon>Rotaria</taxon>
    </lineage>
</organism>
<comment type="similarity">
    <text evidence="2">Belongs to the cytochrome c oxidase IV family.</text>
</comment>
<dbReference type="GO" id="GO:0016491">
    <property type="term" value="F:oxidoreductase activity"/>
    <property type="evidence" value="ECO:0007669"/>
    <property type="project" value="UniProtKB-KW"/>
</dbReference>
<dbReference type="InterPro" id="IPR004203">
    <property type="entry name" value="Cyt_c_oxidase_su4_fam"/>
</dbReference>
<evidence type="ECO:0000256" key="9">
    <source>
        <dbReference type="ARBA" id="ARBA00023136"/>
    </source>
</evidence>
<dbReference type="PANTHER" id="PTHR10707">
    <property type="entry name" value="CYTOCHROME C OXIDASE SUBUNIT IV"/>
    <property type="match status" value="1"/>
</dbReference>
<dbReference type="GO" id="GO:0005743">
    <property type="term" value="C:mitochondrial inner membrane"/>
    <property type="evidence" value="ECO:0007669"/>
    <property type="project" value="UniProtKB-SubCell"/>
</dbReference>
<evidence type="ECO:0000256" key="4">
    <source>
        <dbReference type="ARBA" id="ARBA00022792"/>
    </source>
</evidence>
<evidence type="ECO:0000256" key="1">
    <source>
        <dbReference type="ARBA" id="ARBA00004434"/>
    </source>
</evidence>
<keyword evidence="5" id="KW-0809">Transit peptide</keyword>
<evidence type="ECO:0000256" key="5">
    <source>
        <dbReference type="ARBA" id="ARBA00022946"/>
    </source>
</evidence>
<keyword evidence="7" id="KW-0560">Oxidoreductase</keyword>
<dbReference type="GO" id="GO:0006123">
    <property type="term" value="P:mitochondrial electron transport, cytochrome c to oxygen"/>
    <property type="evidence" value="ECO:0007669"/>
    <property type="project" value="InterPro"/>
</dbReference>
<evidence type="ECO:0000256" key="6">
    <source>
        <dbReference type="ARBA" id="ARBA00022989"/>
    </source>
</evidence>
<name>A0A8S3ALU9_9BILA</name>
<protein>
    <recommendedName>
        <fullName evidence="12">Cytochrome c oxidase subunit 4</fullName>
    </recommendedName>
</protein>
<comment type="caution">
    <text evidence="10">The sequence shown here is derived from an EMBL/GenBank/DDBJ whole genome shotgun (WGS) entry which is preliminary data.</text>
</comment>
<gene>
    <name evidence="10" type="ORF">SMN809_LOCUS44826</name>
</gene>
<dbReference type="PANTHER" id="PTHR10707:SF10">
    <property type="entry name" value="CYTOCHROME C OXIDASE SUBUNIT 4"/>
    <property type="match status" value="1"/>
</dbReference>
<evidence type="ECO:0000313" key="10">
    <source>
        <dbReference type="EMBL" id="CAF4743740.1"/>
    </source>
</evidence>
<evidence type="ECO:0000256" key="8">
    <source>
        <dbReference type="ARBA" id="ARBA00023128"/>
    </source>
</evidence>
<dbReference type="Gene3D" id="1.10.442.10">
    <property type="entry name" value="Cytochrome c oxidase subunit IV"/>
    <property type="match status" value="1"/>
</dbReference>
<accession>A0A8S3ALU9</accession>
<dbReference type="GO" id="GO:0045277">
    <property type="term" value="C:respiratory chain complex IV"/>
    <property type="evidence" value="ECO:0007669"/>
    <property type="project" value="InterPro"/>
</dbReference>
<dbReference type="Proteomes" id="UP000676336">
    <property type="component" value="Unassembled WGS sequence"/>
</dbReference>
<sequence length="172" mass="19597">MNGFVVRHAKLTQPQAALLIRQECRKEASISSSVTLVHSSPLVLDNTKSPKANTVALAELRKKGNVDWQQLSVEEKKVLYRASFRRTFAEFTVPTGLWKWAIGWSLIALSGLVLTYDGWRHVGMKILFNEFIFSKSFDLFIRAYSFDKPDSLTDEKLKTQLQYDIAARQGPM</sequence>
<proteinExistence type="inferred from homology"/>
<keyword evidence="8" id="KW-0496">Mitochondrion</keyword>
<keyword evidence="9" id="KW-0472">Membrane</keyword>
<dbReference type="AlphaFoldDB" id="A0A8S3ALU9"/>
<evidence type="ECO:0000256" key="3">
    <source>
        <dbReference type="ARBA" id="ARBA00022692"/>
    </source>
</evidence>
<dbReference type="EMBL" id="CAJOBI010135521">
    <property type="protein sequence ID" value="CAF4743740.1"/>
    <property type="molecule type" value="Genomic_DNA"/>
</dbReference>